<dbReference type="PROSITE" id="PS50077">
    <property type="entry name" value="HEAT_REPEAT"/>
    <property type="match status" value="1"/>
</dbReference>
<evidence type="ECO:0000256" key="2">
    <source>
        <dbReference type="SAM" id="MobiDB-lite"/>
    </source>
</evidence>
<dbReference type="InterPro" id="IPR021133">
    <property type="entry name" value="HEAT_type_2"/>
</dbReference>
<accession>A0ABR3ELU7</accession>
<evidence type="ECO:0000256" key="1">
    <source>
        <dbReference type="PROSITE-ProRule" id="PRU00103"/>
    </source>
</evidence>
<sequence>MVLLEELLGLCTDNRKEVRDGAIQTMFRTIQLYGERLVKKLGIRALDSVLEEQEWDGTKILAFHSIGSIFHDFLGSKIIHLESFTKAWDVFTTHIQDSVLLDNRSISTPALRCLEKVVKATSAGNTVEDWKDRTTYIWQRVLEMLDVVGGTIIKKSGPGSQSPTASETLVTVGLPKPFTQESLVALVDVIQCTRALSRSLQGQEWSLEQLTRLMAILKGVLTYSNSLDYRADIDTLPPLQSVVMNAVNGIDLSLPGSPSLVLKDLSEFTTLPFLAAFDVPQVPGSQTPKKRVTYIALTKKTMPLLVELMVRFRDSVETCGWNNRERSDFYDCPVAPSKHVKIVKKVASRVTGKGEAILDESVSGIWRQILDVFRGGILAERTLALSFPLSVQETEENFDLALFSSLEIDVLPYLGDARIPDDVVRMLHNMLNQGSGLYSGDYGVGTFSRSRTPEPPESRHSKPPSPNSKSLRTSLSGEWVDVNKRLGRGSKHHNDVASLAPRERFSYWCHFDLFFIVCSDVTKDQEPIRKRLAALSLISLSTRCKTTLVGYIADKGLRGNLPFPRVREDELIYVLQKLLEVRLWRGSRWVAVSEDPTARSVDQPPFDPTLSTPKQLITDSVLKHSSVTHLFYFYPVVCEIATIPRKMPSSFVEKREGEIKEIDARSLARECLKAAGREMDVS</sequence>
<protein>
    <submittedName>
        <fullName evidence="3">Endocytosis and vacuole integrity protein</fullName>
    </submittedName>
</protein>
<proteinExistence type="predicted"/>
<reference evidence="3 4" key="1">
    <citation type="submission" date="2024-02" db="EMBL/GenBank/DDBJ databases">
        <title>A draft genome for the cacao thread blight pathogen Marasmius crinis-equi.</title>
        <authorList>
            <person name="Cohen S.P."/>
            <person name="Baruah I.K."/>
            <person name="Amoako-Attah I."/>
            <person name="Bukari Y."/>
            <person name="Meinhardt L.W."/>
            <person name="Bailey B.A."/>
        </authorList>
    </citation>
    <scope>NUCLEOTIDE SEQUENCE [LARGE SCALE GENOMIC DNA]</scope>
    <source>
        <strain evidence="3 4">GH-76</strain>
    </source>
</reference>
<comment type="caution">
    <text evidence="3">The sequence shown here is derived from an EMBL/GenBank/DDBJ whole genome shotgun (WGS) entry which is preliminary data.</text>
</comment>
<feature type="repeat" description="HEAT" evidence="1">
    <location>
        <begin position="3"/>
        <end position="41"/>
    </location>
</feature>
<evidence type="ECO:0000313" key="4">
    <source>
        <dbReference type="Proteomes" id="UP001465976"/>
    </source>
</evidence>
<dbReference type="EMBL" id="JBAHYK010003147">
    <property type="protein sequence ID" value="KAL0563857.1"/>
    <property type="molecule type" value="Genomic_DNA"/>
</dbReference>
<gene>
    <name evidence="3" type="primary">MON2_3</name>
    <name evidence="3" type="ORF">V5O48_018204</name>
</gene>
<evidence type="ECO:0000313" key="3">
    <source>
        <dbReference type="EMBL" id="KAL0563857.1"/>
    </source>
</evidence>
<feature type="region of interest" description="Disordered" evidence="2">
    <location>
        <begin position="448"/>
        <end position="474"/>
    </location>
</feature>
<feature type="compositionally biased region" description="Basic and acidic residues" evidence="2">
    <location>
        <begin position="451"/>
        <end position="460"/>
    </location>
</feature>
<organism evidence="3 4">
    <name type="scientific">Marasmius crinis-equi</name>
    <dbReference type="NCBI Taxonomy" id="585013"/>
    <lineage>
        <taxon>Eukaryota</taxon>
        <taxon>Fungi</taxon>
        <taxon>Dikarya</taxon>
        <taxon>Basidiomycota</taxon>
        <taxon>Agaricomycotina</taxon>
        <taxon>Agaricomycetes</taxon>
        <taxon>Agaricomycetidae</taxon>
        <taxon>Agaricales</taxon>
        <taxon>Marasmiineae</taxon>
        <taxon>Marasmiaceae</taxon>
        <taxon>Marasmius</taxon>
    </lineage>
</organism>
<keyword evidence="4" id="KW-1185">Reference proteome</keyword>
<name>A0ABR3ELU7_9AGAR</name>
<dbReference type="Proteomes" id="UP001465976">
    <property type="component" value="Unassembled WGS sequence"/>
</dbReference>